<feature type="region of interest" description="Disordered" evidence="1">
    <location>
        <begin position="305"/>
        <end position="388"/>
    </location>
</feature>
<feature type="compositionally biased region" description="Basic and acidic residues" evidence="1">
    <location>
        <begin position="327"/>
        <end position="358"/>
    </location>
</feature>
<dbReference type="SMART" id="SM00368">
    <property type="entry name" value="LRR_RI"/>
    <property type="match status" value="4"/>
</dbReference>
<feature type="compositionally biased region" description="Basic and acidic residues" evidence="1">
    <location>
        <begin position="370"/>
        <end position="383"/>
    </location>
</feature>
<evidence type="ECO:0000313" key="2">
    <source>
        <dbReference type="Ensembl" id="ENSKMAP00000015663.1"/>
    </source>
</evidence>
<organism evidence="2 3">
    <name type="scientific">Kryptolebias marmoratus</name>
    <name type="common">Mangrove killifish</name>
    <name type="synonym">Rivulus marmoratus</name>
    <dbReference type="NCBI Taxonomy" id="37003"/>
    <lineage>
        <taxon>Eukaryota</taxon>
        <taxon>Metazoa</taxon>
        <taxon>Chordata</taxon>
        <taxon>Craniata</taxon>
        <taxon>Vertebrata</taxon>
        <taxon>Euteleostomi</taxon>
        <taxon>Actinopterygii</taxon>
        <taxon>Neopterygii</taxon>
        <taxon>Teleostei</taxon>
        <taxon>Neoteleostei</taxon>
        <taxon>Acanthomorphata</taxon>
        <taxon>Ovalentaria</taxon>
        <taxon>Atherinomorphae</taxon>
        <taxon>Cyprinodontiformes</taxon>
        <taxon>Rivulidae</taxon>
        <taxon>Kryptolebias</taxon>
    </lineage>
</organism>
<name>A0A3Q3AGD5_KRYMA</name>
<reference evidence="2" key="2">
    <citation type="submission" date="2025-09" db="UniProtKB">
        <authorList>
            <consortium name="Ensembl"/>
        </authorList>
    </citation>
    <scope>IDENTIFICATION</scope>
</reference>
<dbReference type="Pfam" id="PF13516">
    <property type="entry name" value="LRR_6"/>
    <property type="match status" value="4"/>
</dbReference>
<dbReference type="STRING" id="37003.ENSKMAP00000015663"/>
<dbReference type="GeneTree" id="ENSGT00440000034367"/>
<sequence length="493" mass="54073">MSRKKQAKEKANQDDEASKNSGLTVNEAIPAQTFDEYQCTGNMEIDFPVLCALLNMKSIPEICSKQPDFCTETETAETEAEDTDDNQSQINASHLWSKPCINVELENEDPLSAKRVKISGWKVNKQLFRVLQKMLPSMNQLLSIQFWQAGLTDQMVISLTNTASLCSSLRAVTLEGNHLLEQSFHLLLSEGSVLTHLSLRNNRIGAEGARLIGSALSTSTTANKTLLSLNLTFNSVGDAGAAHFARGLRLNRTLLFLSLANNQIGDSGAALLAEVLGEFPLNHEEVVERRKLLLQRANALSFRADSEQLSTSQLGSTQNMSLSVSKGDNKGISKKKETSRKDVKTPEIKEKPQKKASDVKPTLGKGGKSGGKDRQSSTQEDKSSTSLNEAELVEAVNPLLEQLVHHKDGQLFLPGNTTLASLNLAGNRITERSLPLFLAALETQEDEERCLLRLCLQRNLFPAESSCYMKIKDLTDGLVKISSETMEEEGRGA</sequence>
<feature type="region of interest" description="Disordered" evidence="1">
    <location>
        <begin position="1"/>
        <end position="24"/>
    </location>
</feature>
<dbReference type="OrthoDB" id="120976at2759"/>
<dbReference type="KEGG" id="kmr:108239636"/>
<dbReference type="Proteomes" id="UP000264800">
    <property type="component" value="Unplaced"/>
</dbReference>
<evidence type="ECO:0000313" key="3">
    <source>
        <dbReference type="Proteomes" id="UP000264800"/>
    </source>
</evidence>
<dbReference type="RefSeq" id="XP_017277951.1">
    <property type="nucleotide sequence ID" value="XM_017422462.3"/>
</dbReference>
<protein>
    <submittedName>
        <fullName evidence="2">Leucine rich repeat containing 71</fullName>
    </submittedName>
</protein>
<dbReference type="SUPFAM" id="SSF52047">
    <property type="entry name" value="RNI-like"/>
    <property type="match status" value="1"/>
</dbReference>
<keyword evidence="3" id="KW-1185">Reference proteome</keyword>
<proteinExistence type="predicted"/>
<dbReference type="AlphaFoldDB" id="A0A3Q3AGD5"/>
<accession>A0A3Q3AGD5</accession>
<dbReference type="Ensembl" id="ENSKMAT00000015889.1">
    <property type="protein sequence ID" value="ENSKMAP00000015663.1"/>
    <property type="gene ID" value="ENSKMAG00000011716.1"/>
</dbReference>
<dbReference type="InterPro" id="IPR032675">
    <property type="entry name" value="LRR_dom_sf"/>
</dbReference>
<dbReference type="InterPro" id="IPR001611">
    <property type="entry name" value="Leu-rich_rpt"/>
</dbReference>
<dbReference type="Gene3D" id="3.80.10.10">
    <property type="entry name" value="Ribonuclease Inhibitor"/>
    <property type="match status" value="1"/>
</dbReference>
<dbReference type="CTD" id="149499"/>
<dbReference type="InterPro" id="IPR053040">
    <property type="entry name" value="LRR-containing_protein_71"/>
</dbReference>
<dbReference type="PANTHER" id="PTHR46984:SF1">
    <property type="entry name" value="LEUCINE-RICH REPEAT-CONTAINING PROTEIN 71"/>
    <property type="match status" value="1"/>
</dbReference>
<dbReference type="GeneID" id="108239636"/>
<dbReference type="PANTHER" id="PTHR46984">
    <property type="entry name" value="LEUCINE-RICH REPEAT-CONTAINING PROTEIN 71"/>
    <property type="match status" value="1"/>
</dbReference>
<feature type="compositionally biased region" description="Basic and acidic residues" evidence="1">
    <location>
        <begin position="8"/>
        <end position="18"/>
    </location>
</feature>
<reference evidence="2" key="1">
    <citation type="submission" date="2025-08" db="UniProtKB">
        <authorList>
            <consortium name="Ensembl"/>
        </authorList>
    </citation>
    <scope>IDENTIFICATION</scope>
</reference>
<evidence type="ECO:0000256" key="1">
    <source>
        <dbReference type="SAM" id="MobiDB-lite"/>
    </source>
</evidence>
<dbReference type="OMA" id="VQYQVQF"/>
<feature type="compositionally biased region" description="Polar residues" evidence="1">
    <location>
        <begin position="307"/>
        <end position="326"/>
    </location>
</feature>